<dbReference type="InterPro" id="IPR006676">
    <property type="entry name" value="tRNA_splic"/>
</dbReference>
<organism evidence="15 16">
    <name type="scientific">Sungouiella intermedia</name>
    <dbReference type="NCBI Taxonomy" id="45354"/>
    <lineage>
        <taxon>Eukaryota</taxon>
        <taxon>Fungi</taxon>
        <taxon>Dikarya</taxon>
        <taxon>Ascomycota</taxon>
        <taxon>Saccharomycotina</taxon>
        <taxon>Pichiomycetes</taxon>
        <taxon>Metschnikowiaceae</taxon>
        <taxon>Sungouiella</taxon>
    </lineage>
</organism>
<feature type="domain" description="tRNA intron endonuclease catalytic" evidence="13">
    <location>
        <begin position="317"/>
        <end position="395"/>
    </location>
</feature>
<accession>A0A1L0C358</accession>
<keyword evidence="4" id="KW-0456">Lyase</keyword>
<evidence type="ECO:0000259" key="13">
    <source>
        <dbReference type="Pfam" id="PF01974"/>
    </source>
</evidence>
<protein>
    <recommendedName>
        <fullName evidence="9">tRNA-splicing endonuclease subunit SEN34</fullName>
        <ecNumber evidence="2">4.6.1.16</ecNumber>
    </recommendedName>
    <alternativeName>
        <fullName evidence="10 11">tRNA-intron endonuclease SEN34</fullName>
    </alternativeName>
    <alternativeName>
        <fullName evidence="8">tRNA-splicing endonuclease subunit Sen34</fullName>
    </alternativeName>
</protein>
<dbReference type="PANTHER" id="PTHR13070:SF0">
    <property type="entry name" value="TRNA-SPLICING ENDONUCLEASE SUBUNIT SEN34"/>
    <property type="match status" value="1"/>
</dbReference>
<dbReference type="Pfam" id="PF01974">
    <property type="entry name" value="tRNA_int_endo"/>
    <property type="match status" value="1"/>
</dbReference>
<dbReference type="EMBL" id="LT635769">
    <property type="protein sequence ID" value="SGZ58025.1"/>
    <property type="molecule type" value="Genomic_DNA"/>
</dbReference>
<dbReference type="EC" id="4.6.1.16" evidence="2"/>
<gene>
    <name evidence="15" type="ORF">SAMEA4029009_CIC11G00000005597</name>
</gene>
<evidence type="ECO:0000256" key="4">
    <source>
        <dbReference type="ARBA" id="ARBA00023239"/>
    </source>
</evidence>
<dbReference type="InterPro" id="IPR006677">
    <property type="entry name" value="tRNA_intron_Endonuc_cat-like"/>
</dbReference>
<comment type="function">
    <text evidence="6">Constitutes one of the two catalytic subunit of the tRNA-splicing endonuclease complex, a complex responsible for identification and cleavage of the splice sites in pre-tRNA. It cleaves pre-tRNA at the 5'- and 3'-splice sites to release the intron. The products are an intron and two tRNA half-molecules bearing 2',3'-cyclic phosphate and 5'-OH termini. There are no conserved sequences at the splice sites, but the intron is invariably located at the same site in the gene, placing the splice sites an invariant distance from the constant structural features of the tRNA body. It probably carries the active site for 3'-splice site cleavage.</text>
</comment>
<dbReference type="Gene3D" id="3.40.1350.10">
    <property type="match status" value="1"/>
</dbReference>
<feature type="domain" description="TSEN34 N-terminal" evidence="14">
    <location>
        <begin position="2"/>
        <end position="69"/>
    </location>
</feature>
<dbReference type="CDD" id="cd22363">
    <property type="entry name" value="tRNA-intron_lyase_C"/>
    <property type="match status" value="1"/>
</dbReference>
<evidence type="ECO:0000313" key="16">
    <source>
        <dbReference type="Proteomes" id="UP000182259"/>
    </source>
</evidence>
<evidence type="ECO:0000313" key="15">
    <source>
        <dbReference type="EMBL" id="SGZ58025.1"/>
    </source>
</evidence>
<dbReference type="GO" id="GO:0000379">
    <property type="term" value="P:tRNA-type intron splice site recognition and cleavage"/>
    <property type="evidence" value="ECO:0007669"/>
    <property type="project" value="TreeGrafter"/>
</dbReference>
<evidence type="ECO:0000256" key="12">
    <source>
        <dbReference type="SAM" id="MobiDB-lite"/>
    </source>
</evidence>
<evidence type="ECO:0000256" key="3">
    <source>
        <dbReference type="ARBA" id="ARBA00022694"/>
    </source>
</evidence>
<evidence type="ECO:0000259" key="14">
    <source>
        <dbReference type="Pfam" id="PF26577"/>
    </source>
</evidence>
<dbReference type="InterPro" id="IPR059049">
    <property type="entry name" value="TSEN34_N"/>
</dbReference>
<dbReference type="PANTHER" id="PTHR13070">
    <property type="entry name" value="TRNA-SPLICING ENDONUCLEASE SUBUNIT SEN34-RELATED"/>
    <property type="match status" value="1"/>
</dbReference>
<evidence type="ECO:0000256" key="2">
    <source>
        <dbReference type="ARBA" id="ARBA00012573"/>
    </source>
</evidence>
<dbReference type="InterPro" id="IPR011856">
    <property type="entry name" value="tRNA_endonuc-like_dom_sf"/>
</dbReference>
<evidence type="ECO:0000256" key="9">
    <source>
        <dbReference type="ARBA" id="ARBA00070870"/>
    </source>
</evidence>
<dbReference type="FunFam" id="3.40.1350.10:FF:000008">
    <property type="entry name" value="tRNA-splicing endonuclease subunit Sen34"/>
    <property type="match status" value="1"/>
</dbReference>
<evidence type="ECO:0000256" key="8">
    <source>
        <dbReference type="ARBA" id="ARBA00070643"/>
    </source>
</evidence>
<dbReference type="Proteomes" id="UP000182259">
    <property type="component" value="Chromosome VI"/>
</dbReference>
<dbReference type="NCBIfam" id="TIGR00324">
    <property type="entry name" value="endA"/>
    <property type="match status" value="1"/>
</dbReference>
<proteinExistence type="inferred from homology"/>
<evidence type="ECO:0000256" key="5">
    <source>
        <dbReference type="ARBA" id="ARBA00034031"/>
    </source>
</evidence>
<feature type="compositionally biased region" description="Basic and acidic residues" evidence="12">
    <location>
        <begin position="191"/>
        <end position="209"/>
    </location>
</feature>
<evidence type="ECO:0000256" key="7">
    <source>
        <dbReference type="ARBA" id="ARBA00062123"/>
    </source>
</evidence>
<name>A0A1L0C358_9ASCO</name>
<dbReference type="GO" id="GO:0005634">
    <property type="term" value="C:nucleus"/>
    <property type="evidence" value="ECO:0007669"/>
    <property type="project" value="UniProtKB-ARBA"/>
</dbReference>
<evidence type="ECO:0000256" key="10">
    <source>
        <dbReference type="ARBA" id="ARBA00075884"/>
    </source>
</evidence>
<feature type="compositionally biased region" description="Basic and acidic residues" evidence="12">
    <location>
        <begin position="221"/>
        <end position="236"/>
    </location>
</feature>
<dbReference type="GO" id="GO:0000213">
    <property type="term" value="F:tRNA-intron lyase activity"/>
    <property type="evidence" value="ECO:0007669"/>
    <property type="project" value="UniProtKB-EC"/>
</dbReference>
<feature type="region of interest" description="Disordered" evidence="12">
    <location>
        <begin position="191"/>
        <end position="236"/>
    </location>
</feature>
<comment type="catalytic activity">
    <reaction evidence="5">
        <text>pretRNA = a 3'-half-tRNA molecule with a 5'-OH end + a 5'-half-tRNA molecule with a 2',3'-cyclic phosphate end + an intron with a 2',3'-cyclic phosphate and a 5'-hydroxyl terminus.</text>
        <dbReference type="EC" id="4.6.1.16"/>
    </reaction>
</comment>
<reference evidence="16" key="1">
    <citation type="submission" date="2016-10" db="EMBL/GenBank/DDBJ databases">
        <authorList>
            <person name="Geijer C."/>
            <person name="Jareborg N."/>
            <person name="Dainat J."/>
        </authorList>
    </citation>
    <scope>NUCLEOTIDE SEQUENCE [LARGE SCALE GENOMIC DNA]</scope>
    <source>
        <strain evidence="16">PYCC 4715</strain>
    </source>
</reference>
<evidence type="ECO:0000256" key="6">
    <source>
        <dbReference type="ARBA" id="ARBA00059865"/>
    </source>
</evidence>
<keyword evidence="3" id="KW-0819">tRNA processing</keyword>
<comment type="similarity">
    <text evidence="1">Belongs to the tRNA-intron endonuclease family.</text>
</comment>
<dbReference type="AlphaFoldDB" id="A0A1L0C358"/>
<dbReference type="InterPro" id="IPR036167">
    <property type="entry name" value="tRNA_intron_Endo_cat-like_sf"/>
</dbReference>
<evidence type="ECO:0000256" key="11">
    <source>
        <dbReference type="ARBA" id="ARBA00076724"/>
    </source>
</evidence>
<dbReference type="GO" id="GO:0003676">
    <property type="term" value="F:nucleic acid binding"/>
    <property type="evidence" value="ECO:0007669"/>
    <property type="project" value="InterPro"/>
</dbReference>
<dbReference type="Pfam" id="PF26577">
    <property type="entry name" value="TSEN34_N"/>
    <property type="match status" value="1"/>
</dbReference>
<evidence type="ECO:0000256" key="1">
    <source>
        <dbReference type="ARBA" id="ARBA00008078"/>
    </source>
</evidence>
<sequence length="424" mass="46263">MIRIHVVAASALVFDLSDVRSLRSLGITGVLVGTLPRAPQQNVFLGLPLQLSVYEATWLVANGHAHLVDGALYNDTVAECLGKCRDHVGDLKYAVTPDVFQAPRGKCDGDKEGGEDMVRGDGLRDLLNATGADAEMGRGSSGCGNILPRDGSERTIAEGGLYRGEFDCSVGNENVKTRKEDDIVGRSDEYENGEGRVKHAHEESEHEIVNDENEDGQVGTEQKHANEEIRDNQKHQIGHEYAHTDEQRDKHVNENSDVPLSHLQINVEKQLTTSAAKGTRDAAVMGPAVEGDANIAFDACVMTLSQFLARQTLPDAFSAKYSAFSHLRSRDFYMMPGLRFGGVFVAYPGDPLQFHSHLIVKVLQKDENVDLLELVTSGRLATAVKKAWVLIGEDTTVTEEAPTPAERLSPTPMRAFSIEWAGFG</sequence>
<dbReference type="SUPFAM" id="SSF53032">
    <property type="entry name" value="tRNA-intron endonuclease catalytic domain-like"/>
    <property type="match status" value="1"/>
</dbReference>
<comment type="subunit">
    <text evidence="7">Heterotetramer composed of SEN2, SEN15, SEN34 and SEN54. Interacts directly with SEN15.</text>
</comment>